<dbReference type="EC" id="5.4.99.12" evidence="12"/>
<gene>
    <name evidence="21" type="ORF">NP493_1913g00027</name>
</gene>
<evidence type="ECO:0000256" key="11">
    <source>
        <dbReference type="ARBA" id="ARBA00064589"/>
    </source>
</evidence>
<dbReference type="Gene3D" id="3.30.70.660">
    <property type="entry name" value="Pseudouridine synthase I, catalytic domain, C-terminal subdomain"/>
    <property type="match status" value="1"/>
</dbReference>
<evidence type="ECO:0000256" key="1">
    <source>
        <dbReference type="ARBA" id="ARBA00001166"/>
    </source>
</evidence>
<evidence type="ECO:0000256" key="5">
    <source>
        <dbReference type="ARBA" id="ARBA00022694"/>
    </source>
</evidence>
<sequence>MDKVQKFRKKKVAMLLLYNGAGYQGLQKNPNAKTIESDLLDAMVDAGVIPKEGAEDPGTKISFQRAARTDKGVSAAGQVVSMKIFIDVDSPVEKINKHLPDQIRVIGIKRVTQGFNSKNHCVARTYLYVIPTLAFCPVEKVVREDFRITDDIIAKVRSVLEQYKGTHNFHNFTSGKKPEEASAKRYIMEFSMGEPYVRDGLEFAVMTVKGQSFMIHQIRKMIGIAIAIVRGLASEDAISRAWGHDKFDVPIAPSLGLLLDKLHYDAYNRKYGNDGMHVPVSWDEYSDVIEKFKEEDIFSVIYRTEKKKRKMLAWMSTLHLHTFDEAKMTAAGVQRETSEMHKAFMNVREVRKEKANSVRL</sequence>
<reference evidence="21" key="1">
    <citation type="journal article" date="2023" name="Mol. Biol. Evol.">
        <title>Third-Generation Sequencing Reveals the Adaptive Role of the Epigenome in Three Deep-Sea Polychaetes.</title>
        <authorList>
            <person name="Perez M."/>
            <person name="Aroh O."/>
            <person name="Sun Y."/>
            <person name="Lan Y."/>
            <person name="Juniper S.K."/>
            <person name="Young C.R."/>
            <person name="Angers B."/>
            <person name="Qian P.Y."/>
        </authorList>
    </citation>
    <scope>NUCLEOTIDE SEQUENCE</scope>
    <source>
        <strain evidence="21">R07B-5</strain>
    </source>
</reference>
<comment type="subcellular location">
    <subcellularLocation>
        <location evidence="2">Nucleus</location>
    </subcellularLocation>
</comment>
<keyword evidence="22" id="KW-1185">Reference proteome</keyword>
<proteinExistence type="inferred from homology"/>
<evidence type="ECO:0000256" key="15">
    <source>
        <dbReference type="ARBA" id="ARBA00079087"/>
    </source>
</evidence>
<dbReference type="Pfam" id="PF01416">
    <property type="entry name" value="PseudoU_synth_1"/>
    <property type="match status" value="1"/>
</dbReference>
<dbReference type="FunFam" id="3.30.70.580:FF:000002">
    <property type="entry name" value="tRNA pseudouridine synthase"/>
    <property type="match status" value="1"/>
</dbReference>
<keyword evidence="6" id="KW-0413">Isomerase</keyword>
<protein>
    <recommendedName>
        <fullName evidence="13">Pseudouridylate synthase 1 homolog</fullName>
        <ecNumber evidence="12">5.4.99.12</ecNumber>
    </recommendedName>
    <alternativeName>
        <fullName evidence="14">tRNA pseudouridine synthase 1</fullName>
    </alternativeName>
    <alternativeName>
        <fullName evidence="17">tRNA pseudouridine(38-40) synthase</fullName>
    </alternativeName>
    <alternativeName>
        <fullName evidence="15">tRNA pseudouridylate synthase I</fullName>
    </alternativeName>
    <alternativeName>
        <fullName evidence="16">tRNA-uridine isomerase I</fullName>
    </alternativeName>
</protein>
<comment type="subunit">
    <text evidence="11">Monomer. Forms a complex with RARG and the SRA1 RNA in the nucleus.</text>
</comment>
<evidence type="ECO:0000256" key="17">
    <source>
        <dbReference type="ARBA" id="ARBA00081344"/>
    </source>
</evidence>
<evidence type="ECO:0000256" key="3">
    <source>
        <dbReference type="ARBA" id="ARBA00009375"/>
    </source>
</evidence>
<dbReference type="InterPro" id="IPR020095">
    <property type="entry name" value="PsdUridine_synth_TruA_C"/>
</dbReference>
<evidence type="ECO:0000256" key="13">
    <source>
        <dbReference type="ARBA" id="ARBA00068582"/>
    </source>
</evidence>
<dbReference type="GO" id="GO:0003723">
    <property type="term" value="F:RNA binding"/>
    <property type="evidence" value="ECO:0007669"/>
    <property type="project" value="InterPro"/>
</dbReference>
<dbReference type="FunFam" id="3.30.70.660:FF:000002">
    <property type="entry name" value="tRNA pseudouridine synthase"/>
    <property type="match status" value="1"/>
</dbReference>
<dbReference type="AlphaFoldDB" id="A0AAD9N4Y9"/>
<evidence type="ECO:0000256" key="12">
    <source>
        <dbReference type="ARBA" id="ARBA00066509"/>
    </source>
</evidence>
<feature type="domain" description="Pseudouridine synthase I TruA alpha/beta" evidence="20">
    <location>
        <begin position="161"/>
        <end position="265"/>
    </location>
</feature>
<dbReference type="InterPro" id="IPR041708">
    <property type="entry name" value="PUS1/PUS2-like"/>
</dbReference>
<evidence type="ECO:0000313" key="22">
    <source>
        <dbReference type="Proteomes" id="UP001209878"/>
    </source>
</evidence>
<dbReference type="Gene3D" id="3.30.70.580">
    <property type="entry name" value="Pseudouridine synthase I, catalytic domain, N-terminal subdomain"/>
    <property type="match status" value="1"/>
</dbReference>
<comment type="catalytic activity">
    <reaction evidence="8">
        <text>a uridine in tRNA = a pseudouridine in tRNA</text>
        <dbReference type="Rhea" id="RHEA:54572"/>
        <dbReference type="Rhea" id="RHEA-COMP:13339"/>
        <dbReference type="Rhea" id="RHEA-COMP:13934"/>
        <dbReference type="ChEBI" id="CHEBI:65314"/>
        <dbReference type="ChEBI" id="CHEBI:65315"/>
    </reaction>
</comment>
<evidence type="ECO:0000256" key="9">
    <source>
        <dbReference type="ARBA" id="ARBA00052184"/>
    </source>
</evidence>
<dbReference type="CDD" id="cd02568">
    <property type="entry name" value="PseudoU_synth_PUS1_PUS2"/>
    <property type="match status" value="1"/>
</dbReference>
<name>A0AAD9N4Y9_RIDPI</name>
<evidence type="ECO:0000256" key="10">
    <source>
        <dbReference type="ARBA" id="ARBA00053709"/>
    </source>
</evidence>
<evidence type="ECO:0000313" key="21">
    <source>
        <dbReference type="EMBL" id="KAK2156955.1"/>
    </source>
</evidence>
<evidence type="ECO:0000256" key="8">
    <source>
        <dbReference type="ARBA" id="ARBA00036943"/>
    </source>
</evidence>
<evidence type="ECO:0000256" key="2">
    <source>
        <dbReference type="ARBA" id="ARBA00004123"/>
    </source>
</evidence>
<dbReference type="GO" id="GO:0006397">
    <property type="term" value="P:mRNA processing"/>
    <property type="evidence" value="ECO:0007669"/>
    <property type="project" value="UniProtKB-KW"/>
</dbReference>
<evidence type="ECO:0000256" key="19">
    <source>
        <dbReference type="PIRSR" id="PIRSR641708-2"/>
    </source>
</evidence>
<dbReference type="InterPro" id="IPR020094">
    <property type="entry name" value="TruA/RsuA/RluB/E/F_N"/>
</dbReference>
<dbReference type="PANTHER" id="PTHR11142">
    <property type="entry name" value="PSEUDOURIDYLATE SYNTHASE"/>
    <property type="match status" value="1"/>
</dbReference>
<dbReference type="GO" id="GO:0031119">
    <property type="term" value="P:tRNA pseudouridine synthesis"/>
    <property type="evidence" value="ECO:0007669"/>
    <property type="project" value="InterPro"/>
</dbReference>
<comment type="catalytic activity">
    <reaction evidence="1">
        <text>a uridine in mRNA = a pseudouridine in mRNA</text>
        <dbReference type="Rhea" id="RHEA:56644"/>
        <dbReference type="Rhea" id="RHEA-COMP:14658"/>
        <dbReference type="Rhea" id="RHEA-COMP:14659"/>
        <dbReference type="ChEBI" id="CHEBI:65314"/>
        <dbReference type="ChEBI" id="CHEBI:65315"/>
    </reaction>
</comment>
<comment type="function">
    <text evidence="10">Pseudouridylate synthase that catalyzes pseudouridylation of tRNAs and mRNAs. Acts on positions 27/28 in the anticodon stem and also positions 34 and 36 in the anticodon of an intron containing tRNA. Also catalyzes pseudouridylation of mRNAs: mediates pseudouridylation of mRNAs with the consensus sequence 5'-UGUAG-3'. Acts as a regulator of pre-mRNA splicing by mediating pseudouridylation of pre-mRNAs at locations associated with alternatively spliced regions. Pseudouridylation of pre-mRNAs near splice sites directly regulates mRNA splicing and mRNA 3'-end processing. Involved in regulation of nuclear receptor activity through pseudouridylation of SRA1 mRNA.</text>
</comment>
<dbReference type="InterPro" id="IPR020097">
    <property type="entry name" value="PsdUridine_synth_TruA_a/b_dom"/>
</dbReference>
<dbReference type="GO" id="GO:0005634">
    <property type="term" value="C:nucleus"/>
    <property type="evidence" value="ECO:0007669"/>
    <property type="project" value="UniProtKB-SubCell"/>
</dbReference>
<feature type="binding site" evidence="19">
    <location>
        <position position="126"/>
    </location>
    <ligand>
        <name>substrate</name>
    </ligand>
</feature>
<evidence type="ECO:0000259" key="20">
    <source>
        <dbReference type="Pfam" id="PF01416"/>
    </source>
</evidence>
<dbReference type="InterPro" id="IPR001406">
    <property type="entry name" value="PsdUridine_synth_TruA"/>
</dbReference>
<evidence type="ECO:0000256" key="14">
    <source>
        <dbReference type="ARBA" id="ARBA00075153"/>
    </source>
</evidence>
<dbReference type="PANTHER" id="PTHR11142:SF4">
    <property type="entry name" value="PSEUDOURIDYLATE SYNTHASE 1 HOMOLOG"/>
    <property type="match status" value="1"/>
</dbReference>
<dbReference type="EMBL" id="JAODUO010001925">
    <property type="protein sequence ID" value="KAK2156955.1"/>
    <property type="molecule type" value="Genomic_DNA"/>
</dbReference>
<organism evidence="21 22">
    <name type="scientific">Ridgeia piscesae</name>
    <name type="common">Tubeworm</name>
    <dbReference type="NCBI Taxonomy" id="27915"/>
    <lineage>
        <taxon>Eukaryota</taxon>
        <taxon>Metazoa</taxon>
        <taxon>Spiralia</taxon>
        <taxon>Lophotrochozoa</taxon>
        <taxon>Annelida</taxon>
        <taxon>Polychaeta</taxon>
        <taxon>Sedentaria</taxon>
        <taxon>Canalipalpata</taxon>
        <taxon>Sabellida</taxon>
        <taxon>Siboglinidae</taxon>
        <taxon>Ridgeia</taxon>
    </lineage>
</organism>
<dbReference type="Proteomes" id="UP001209878">
    <property type="component" value="Unassembled WGS sequence"/>
</dbReference>
<dbReference type="NCBIfam" id="TIGR00071">
    <property type="entry name" value="hisT_truA"/>
    <property type="match status" value="1"/>
</dbReference>
<dbReference type="GO" id="GO:0160147">
    <property type="term" value="F:tRNA pseudouridine(38-40) synthase activity"/>
    <property type="evidence" value="ECO:0007669"/>
    <property type="project" value="UniProtKB-EC"/>
</dbReference>
<evidence type="ECO:0000256" key="16">
    <source>
        <dbReference type="ARBA" id="ARBA00080849"/>
    </source>
</evidence>
<keyword evidence="4" id="KW-0507">mRNA processing</keyword>
<comment type="catalytic activity">
    <reaction evidence="9">
        <text>uridine(38/39/40) in tRNA = pseudouridine(38/39/40) in tRNA</text>
        <dbReference type="Rhea" id="RHEA:22376"/>
        <dbReference type="Rhea" id="RHEA-COMP:10085"/>
        <dbReference type="Rhea" id="RHEA-COMP:10087"/>
        <dbReference type="ChEBI" id="CHEBI:65314"/>
        <dbReference type="ChEBI" id="CHEBI:65315"/>
        <dbReference type="EC" id="5.4.99.12"/>
    </reaction>
</comment>
<evidence type="ECO:0000256" key="18">
    <source>
        <dbReference type="PIRSR" id="PIRSR641708-1"/>
    </source>
</evidence>
<dbReference type="SUPFAM" id="SSF55120">
    <property type="entry name" value="Pseudouridine synthase"/>
    <property type="match status" value="1"/>
</dbReference>
<accession>A0AAD9N4Y9</accession>
<evidence type="ECO:0000256" key="6">
    <source>
        <dbReference type="ARBA" id="ARBA00023235"/>
    </source>
</evidence>
<evidence type="ECO:0000256" key="4">
    <source>
        <dbReference type="ARBA" id="ARBA00022664"/>
    </source>
</evidence>
<dbReference type="GO" id="GO:1990481">
    <property type="term" value="P:mRNA pseudouridine synthesis"/>
    <property type="evidence" value="ECO:0007669"/>
    <property type="project" value="TreeGrafter"/>
</dbReference>
<feature type="active site" description="Nucleophile" evidence="18">
    <location>
        <position position="70"/>
    </location>
</feature>
<keyword evidence="7" id="KW-0539">Nucleus</keyword>
<comment type="caution">
    <text evidence="21">The sequence shown here is derived from an EMBL/GenBank/DDBJ whole genome shotgun (WGS) entry which is preliminary data.</text>
</comment>
<comment type="similarity">
    <text evidence="3">Belongs to the tRNA pseudouridine synthase TruA family.</text>
</comment>
<dbReference type="InterPro" id="IPR020103">
    <property type="entry name" value="PsdUridine_synth_cat_dom_sf"/>
</dbReference>
<evidence type="ECO:0000256" key="7">
    <source>
        <dbReference type="ARBA" id="ARBA00023242"/>
    </source>
</evidence>
<keyword evidence="5" id="KW-0819">tRNA processing</keyword>